<reference evidence="1" key="1">
    <citation type="submission" date="2023-10" db="EMBL/GenBank/DDBJ databases">
        <title>Surveillance and assessment of the effects of hospital wastewater treatment on clearance of pathogenic bacterial and antimicrobial resistance genes.</title>
        <authorList>
            <person name="Wu Y."/>
        </authorList>
    </citation>
    <scope>NUCLEOTIDE SEQUENCE</scope>
    <source>
        <strain evidence="1">23-M-SRM-33-1</strain>
    </source>
</reference>
<protein>
    <submittedName>
        <fullName evidence="1">Uncharacterized protein</fullName>
    </submittedName>
</protein>
<dbReference type="AlphaFoldDB" id="A0AAW8XVF6"/>
<sequence>MNVNIKTLVLEAIKETLRVAQRQTQKQRPIDNLDAESICHRFLTEKEDALTHGTDSYGYWLTAFIESDAGLDEAVELDEVVAKLKDGFTSGFGSCESGQYCFDVHEQAH</sequence>
<comment type="caution">
    <text evidence="1">The sequence shown here is derived from an EMBL/GenBank/DDBJ whole genome shotgun (WGS) entry which is preliminary data.</text>
</comment>
<dbReference type="Proteomes" id="UP001284547">
    <property type="component" value="Unassembled WGS sequence"/>
</dbReference>
<dbReference type="EMBL" id="JAWHZD010000024">
    <property type="protein sequence ID" value="MDV0844442.1"/>
    <property type="molecule type" value="Genomic_DNA"/>
</dbReference>
<dbReference type="RefSeq" id="WP_111589848.1">
    <property type="nucleotide sequence ID" value="NZ_JAWHZD010000024.1"/>
</dbReference>
<evidence type="ECO:0000313" key="2">
    <source>
        <dbReference type="Proteomes" id="UP001284547"/>
    </source>
</evidence>
<gene>
    <name evidence="1" type="ORF">RZP41_24840</name>
</gene>
<evidence type="ECO:0000313" key="1">
    <source>
        <dbReference type="EMBL" id="MDV0844442.1"/>
    </source>
</evidence>
<organism evidence="1 2">
    <name type="scientific">Klebsiella quasipneumoniae subsp. quasipneumoniae</name>
    <dbReference type="NCBI Taxonomy" id="1667327"/>
    <lineage>
        <taxon>Bacteria</taxon>
        <taxon>Pseudomonadati</taxon>
        <taxon>Pseudomonadota</taxon>
        <taxon>Gammaproteobacteria</taxon>
        <taxon>Enterobacterales</taxon>
        <taxon>Enterobacteriaceae</taxon>
        <taxon>Klebsiella/Raoultella group</taxon>
        <taxon>Klebsiella</taxon>
        <taxon>Klebsiella pneumoniae complex</taxon>
    </lineage>
</organism>
<name>A0AAW8XVF6_9ENTR</name>
<accession>A0AAW8XVF6</accession>
<proteinExistence type="predicted"/>